<dbReference type="InterPro" id="IPR000627">
    <property type="entry name" value="Intradiol_dOase_C"/>
</dbReference>
<dbReference type="Pfam" id="PF00775">
    <property type="entry name" value="Dioxygenase_C"/>
    <property type="match status" value="1"/>
</dbReference>
<dbReference type="SUPFAM" id="SSF49482">
    <property type="entry name" value="Aromatic compound dioxygenase"/>
    <property type="match status" value="1"/>
</dbReference>
<dbReference type="OrthoDB" id="9805815at2"/>
<keyword evidence="4" id="KW-0223">Dioxygenase</keyword>
<comment type="caution">
    <text evidence="4">The sequence shown here is derived from an EMBL/GenBank/DDBJ whole genome shotgun (WGS) entry which is preliminary data.</text>
</comment>
<dbReference type="EMBL" id="JPEO01000005">
    <property type="protein sequence ID" value="KFZ37683.1"/>
    <property type="molecule type" value="Genomic_DNA"/>
</dbReference>
<keyword evidence="2" id="KW-0732">Signal</keyword>
<protein>
    <submittedName>
        <fullName evidence="4">Intradiol ring-cleavage dioxygenase</fullName>
    </submittedName>
</protein>
<dbReference type="STRING" id="1515746.HR45_09700"/>
<feature type="compositionally biased region" description="Low complexity" evidence="1">
    <location>
        <begin position="39"/>
        <end position="63"/>
    </location>
</feature>
<gene>
    <name evidence="4" type="ORF">HR45_09700</name>
</gene>
<feature type="signal peptide" evidence="2">
    <location>
        <begin position="1"/>
        <end position="31"/>
    </location>
</feature>
<keyword evidence="4" id="KW-0560">Oxidoreductase</keyword>
<sequence>MPQADSLNPLRRMLVKLLGSAAVAGPSLLLAACGSETNNSSNATTSNDANSSDTSDSGSDVNSENTSGWATGGTAAMVVDFPETSLFATTAACSVALTQALTEGPCYFQTEVLDDISAEKGGLPMQLCLQVIDSDCNPVSGLEVEVWHCDSDGIYSGDTSDSADANRFSVGFCTDNDSAALASKWFRGTQVTDSDGRVNFKTCFPGWYSSRTIHVHFRIRNNNLDELISQFCFNDSLTADICNNHPEYASRGTQDTTLASGRDTVYGSHYEDFLFNTVQNSDGSLLAWKTIQMS</sequence>
<dbReference type="Gene3D" id="2.60.130.10">
    <property type="entry name" value="Aromatic compound dioxygenase"/>
    <property type="match status" value="1"/>
</dbReference>
<feature type="domain" description="Intradiol ring-cleavage dioxygenases" evidence="3">
    <location>
        <begin position="112"/>
        <end position="236"/>
    </location>
</feature>
<evidence type="ECO:0000256" key="2">
    <source>
        <dbReference type="SAM" id="SignalP"/>
    </source>
</evidence>
<keyword evidence="5" id="KW-1185">Reference proteome</keyword>
<dbReference type="RefSeq" id="WP_037442264.1">
    <property type="nucleotide sequence ID" value="NZ_JPEO01000005.1"/>
</dbReference>
<feature type="chain" id="PRO_5001907082" evidence="2">
    <location>
        <begin position="32"/>
        <end position="294"/>
    </location>
</feature>
<organism evidence="4 5">
    <name type="scientific">Shewanella mangrovi</name>
    <dbReference type="NCBI Taxonomy" id="1515746"/>
    <lineage>
        <taxon>Bacteria</taxon>
        <taxon>Pseudomonadati</taxon>
        <taxon>Pseudomonadota</taxon>
        <taxon>Gammaproteobacteria</taxon>
        <taxon>Alteromonadales</taxon>
        <taxon>Shewanellaceae</taxon>
        <taxon>Shewanella</taxon>
    </lineage>
</organism>
<dbReference type="eggNOG" id="COG3485">
    <property type="taxonomic scope" value="Bacteria"/>
</dbReference>
<evidence type="ECO:0000313" key="4">
    <source>
        <dbReference type="EMBL" id="KFZ37683.1"/>
    </source>
</evidence>
<dbReference type="GO" id="GO:0008199">
    <property type="term" value="F:ferric iron binding"/>
    <property type="evidence" value="ECO:0007669"/>
    <property type="project" value="InterPro"/>
</dbReference>
<dbReference type="GO" id="GO:0016702">
    <property type="term" value="F:oxidoreductase activity, acting on single donors with incorporation of molecular oxygen, incorporation of two atoms of oxygen"/>
    <property type="evidence" value="ECO:0007669"/>
    <property type="project" value="InterPro"/>
</dbReference>
<name>A0A094LR76_9GAMM</name>
<evidence type="ECO:0000256" key="1">
    <source>
        <dbReference type="SAM" id="MobiDB-lite"/>
    </source>
</evidence>
<feature type="region of interest" description="Disordered" evidence="1">
    <location>
        <begin position="39"/>
        <end position="69"/>
    </location>
</feature>
<dbReference type="AlphaFoldDB" id="A0A094LR76"/>
<evidence type="ECO:0000259" key="3">
    <source>
        <dbReference type="Pfam" id="PF00775"/>
    </source>
</evidence>
<dbReference type="PANTHER" id="PTHR34315:SF1">
    <property type="entry name" value="INTRADIOL RING-CLEAVAGE DIOXYGENASES DOMAIN-CONTAINING PROTEIN-RELATED"/>
    <property type="match status" value="1"/>
</dbReference>
<proteinExistence type="predicted"/>
<dbReference type="PANTHER" id="PTHR34315">
    <property type="match status" value="1"/>
</dbReference>
<evidence type="ECO:0000313" key="5">
    <source>
        <dbReference type="Proteomes" id="UP000029264"/>
    </source>
</evidence>
<dbReference type="Proteomes" id="UP000029264">
    <property type="component" value="Unassembled WGS sequence"/>
</dbReference>
<dbReference type="InterPro" id="IPR015889">
    <property type="entry name" value="Intradiol_dOase_core"/>
</dbReference>
<reference evidence="4 5" key="1">
    <citation type="submission" date="2014-06" db="EMBL/GenBank/DDBJ databases">
        <title>Shewanella sp. YQH10.</title>
        <authorList>
            <person name="Liu Y."/>
            <person name="Zeng R."/>
        </authorList>
    </citation>
    <scope>NUCLEOTIDE SEQUENCE [LARGE SCALE GENOMIC DNA]</scope>
    <source>
        <strain evidence="4 5">YQH10</strain>
    </source>
</reference>
<accession>A0A094LR76</accession>